<comment type="caution">
    <text evidence="3">The sequence shown here is derived from an EMBL/GenBank/DDBJ whole genome shotgun (WGS) entry which is preliminary data.</text>
</comment>
<dbReference type="PANTHER" id="PTHR39555:SF1">
    <property type="entry name" value="TYPE IV PILUS INNER MEMBRANE COMPONENT PILO"/>
    <property type="match status" value="1"/>
</dbReference>
<gene>
    <name evidence="3" type="ORF">I9W95_03820</name>
</gene>
<dbReference type="Gene3D" id="3.30.70.60">
    <property type="match status" value="1"/>
</dbReference>
<evidence type="ECO:0000313" key="3">
    <source>
        <dbReference type="EMBL" id="MCA6062730.1"/>
    </source>
</evidence>
<dbReference type="InterPro" id="IPR007445">
    <property type="entry name" value="PilO"/>
</dbReference>
<keyword evidence="2" id="KW-0472">Membrane</keyword>
<dbReference type="RefSeq" id="WP_225672018.1">
    <property type="nucleotide sequence ID" value="NZ_JAEDAH010000016.1"/>
</dbReference>
<organism evidence="3 4">
    <name type="scientific">Thalassolituus marinus</name>
    <dbReference type="NCBI Taxonomy" id="671053"/>
    <lineage>
        <taxon>Bacteria</taxon>
        <taxon>Pseudomonadati</taxon>
        <taxon>Pseudomonadota</taxon>
        <taxon>Gammaproteobacteria</taxon>
        <taxon>Oceanospirillales</taxon>
        <taxon>Oceanospirillaceae</taxon>
        <taxon>Thalassolituus</taxon>
    </lineage>
</organism>
<sequence length="213" mass="23568">MADAKKFDLKALTAKLNEFQLDDLNDIDWQNMGSWPLAGKAIFCLLLFVGVLAGGYFGLVADNLQMLEREQRNEQSLREGFENKAFRVANLDAYKAQMAEMQESFGSLLKQLPRDTEVPGLIDDISAAALSSGLKLSAIDPQKMTKTEFYNELPINIEVEGGYHEMGGFVSAVASLPRIVTLHDFSIEKATDGRLKMSIQAKTYQYSGDGEGK</sequence>
<evidence type="ECO:0000256" key="1">
    <source>
        <dbReference type="SAM" id="Coils"/>
    </source>
</evidence>
<reference evidence="3 4" key="1">
    <citation type="submission" date="2020-12" db="EMBL/GenBank/DDBJ databases">
        <title>Novel Thalassolituus-related marine hydrocarbonoclastic bacteria mediated algae-derived hydrocarbons mineralization in twilight zone of the northern South China Sea.</title>
        <authorList>
            <person name="Dong C."/>
        </authorList>
    </citation>
    <scope>NUCLEOTIDE SEQUENCE [LARGE SCALE GENOMIC DNA]</scope>
    <source>
        <strain evidence="3 4">IMCC1826</strain>
    </source>
</reference>
<dbReference type="InterPro" id="IPR014717">
    <property type="entry name" value="Transl_elong_EF1B/ribsomal_bS6"/>
</dbReference>
<feature type="coiled-coil region" evidence="1">
    <location>
        <begin position="64"/>
        <end position="111"/>
    </location>
</feature>
<keyword evidence="2" id="KW-1133">Transmembrane helix</keyword>
<dbReference type="Gene3D" id="1.10.287.540">
    <property type="entry name" value="Helix hairpin bin"/>
    <property type="match status" value="1"/>
</dbReference>
<dbReference type="EMBL" id="JAEDAH010000016">
    <property type="protein sequence ID" value="MCA6062730.1"/>
    <property type="molecule type" value="Genomic_DNA"/>
</dbReference>
<feature type="transmembrane region" description="Helical" evidence="2">
    <location>
        <begin position="37"/>
        <end position="59"/>
    </location>
</feature>
<evidence type="ECO:0000313" key="4">
    <source>
        <dbReference type="Proteomes" id="UP000714380"/>
    </source>
</evidence>
<evidence type="ECO:0000256" key="2">
    <source>
        <dbReference type="SAM" id="Phobius"/>
    </source>
</evidence>
<name>A0ABS7ZQ64_9GAMM</name>
<dbReference type="PIRSF" id="PIRSF016482">
    <property type="entry name" value="PilO"/>
    <property type="match status" value="1"/>
</dbReference>
<proteinExistence type="predicted"/>
<dbReference type="PANTHER" id="PTHR39555">
    <property type="entry name" value="FIMBRIAL ASSEMBLY PROTEIN PILO-LIKE PROTEIN-RELATED"/>
    <property type="match status" value="1"/>
</dbReference>
<keyword evidence="4" id="KW-1185">Reference proteome</keyword>
<accession>A0ABS7ZQ64</accession>
<keyword evidence="2" id="KW-0812">Transmembrane</keyword>
<dbReference type="Proteomes" id="UP000714380">
    <property type="component" value="Unassembled WGS sequence"/>
</dbReference>
<keyword evidence="1" id="KW-0175">Coiled coil</keyword>
<dbReference type="Pfam" id="PF04350">
    <property type="entry name" value="PilO"/>
    <property type="match status" value="1"/>
</dbReference>
<protein>
    <submittedName>
        <fullName evidence="3">Type 4a pilus biogenesis protein PilO</fullName>
    </submittedName>
</protein>